<dbReference type="AlphaFoldDB" id="A0AAW1M7V9"/>
<evidence type="ECO:0000259" key="7">
    <source>
        <dbReference type="Pfam" id="PF03168"/>
    </source>
</evidence>
<comment type="subcellular location">
    <subcellularLocation>
        <location evidence="1">Membrane</location>
        <topology evidence="1">Single-pass membrane protein</topology>
    </subcellularLocation>
</comment>
<keyword evidence="3 6" id="KW-1133">Transmembrane helix</keyword>
<evidence type="ECO:0000313" key="9">
    <source>
        <dbReference type="Proteomes" id="UP001443914"/>
    </source>
</evidence>
<accession>A0AAW1M7V9</accession>
<dbReference type="InterPro" id="IPR044839">
    <property type="entry name" value="NDR1-like"/>
</dbReference>
<evidence type="ECO:0000256" key="5">
    <source>
        <dbReference type="SAM" id="MobiDB-lite"/>
    </source>
</evidence>
<dbReference type="GO" id="GO:0005886">
    <property type="term" value="C:plasma membrane"/>
    <property type="evidence" value="ECO:0007669"/>
    <property type="project" value="TreeGrafter"/>
</dbReference>
<dbReference type="Pfam" id="PF03168">
    <property type="entry name" value="LEA_2"/>
    <property type="match status" value="1"/>
</dbReference>
<keyword evidence="9" id="KW-1185">Reference proteome</keyword>
<dbReference type="InterPro" id="IPR004864">
    <property type="entry name" value="LEA_2"/>
</dbReference>
<name>A0AAW1M7V9_SAPOF</name>
<dbReference type="Proteomes" id="UP001443914">
    <property type="component" value="Unassembled WGS sequence"/>
</dbReference>
<proteinExistence type="predicted"/>
<evidence type="ECO:0000256" key="1">
    <source>
        <dbReference type="ARBA" id="ARBA00004167"/>
    </source>
</evidence>
<evidence type="ECO:0000256" key="4">
    <source>
        <dbReference type="ARBA" id="ARBA00023136"/>
    </source>
</evidence>
<evidence type="ECO:0000256" key="6">
    <source>
        <dbReference type="SAM" id="Phobius"/>
    </source>
</evidence>
<protein>
    <recommendedName>
        <fullName evidence="7">Late embryogenesis abundant protein LEA-2 subgroup domain-containing protein</fullName>
    </recommendedName>
</protein>
<dbReference type="PANTHER" id="PTHR31234:SF2">
    <property type="entry name" value="OS05G0199100 PROTEIN"/>
    <property type="match status" value="1"/>
</dbReference>
<dbReference type="EMBL" id="JBDFQZ010000003">
    <property type="protein sequence ID" value="KAK9742003.1"/>
    <property type="molecule type" value="Genomic_DNA"/>
</dbReference>
<dbReference type="SUPFAM" id="SSF117070">
    <property type="entry name" value="LEA14-like"/>
    <property type="match status" value="1"/>
</dbReference>
<evidence type="ECO:0000256" key="2">
    <source>
        <dbReference type="ARBA" id="ARBA00022692"/>
    </source>
</evidence>
<keyword evidence="2 6" id="KW-0812">Transmembrane</keyword>
<dbReference type="GO" id="GO:0098542">
    <property type="term" value="P:defense response to other organism"/>
    <property type="evidence" value="ECO:0007669"/>
    <property type="project" value="InterPro"/>
</dbReference>
<feature type="domain" description="Late embryogenesis abundant protein LEA-2 subgroup" evidence="7">
    <location>
        <begin position="119"/>
        <end position="224"/>
    </location>
</feature>
<keyword evidence="4 6" id="KW-0472">Membrane</keyword>
<sequence>MTDRVYPSAQKLNPPPSAAVHGGAKTTQLYNPNRPRPIYRPPPNRACSGRRCCCLCFLYTLITLLIVILLAVVGACVFYALYRPKHPTFSVTSLRTTRFNLTRPDSSGFAHLNSRVDLTLTAKNPNKHQITFLYDTLTVTLAAAGVPSGNATAAGFSHAPGNTTVLLAVVSSDAARELDPDSVSQLGSDLKKKVGFPVTVVVDTTVEVRLGKKKTKKVGVRVRCDGIKGYQPKNATSKVGVIGVTSNGKCKVDVRIKIWKFTF</sequence>
<gene>
    <name evidence="8" type="ORF">RND81_03G142700</name>
</gene>
<evidence type="ECO:0000313" key="8">
    <source>
        <dbReference type="EMBL" id="KAK9742003.1"/>
    </source>
</evidence>
<evidence type="ECO:0000256" key="3">
    <source>
        <dbReference type="ARBA" id="ARBA00022989"/>
    </source>
</evidence>
<feature type="transmembrane region" description="Helical" evidence="6">
    <location>
        <begin position="57"/>
        <end position="82"/>
    </location>
</feature>
<dbReference type="PANTHER" id="PTHR31234">
    <property type="entry name" value="LATE EMBRYOGENESIS ABUNDANT (LEA) HYDROXYPROLINE-RICH GLYCOPROTEIN FAMILY"/>
    <property type="match status" value="1"/>
</dbReference>
<comment type="caution">
    <text evidence="8">The sequence shown here is derived from an EMBL/GenBank/DDBJ whole genome shotgun (WGS) entry which is preliminary data.</text>
</comment>
<reference evidence="8" key="1">
    <citation type="submission" date="2024-03" db="EMBL/GenBank/DDBJ databases">
        <title>WGS assembly of Saponaria officinalis var. Norfolk2.</title>
        <authorList>
            <person name="Jenkins J."/>
            <person name="Shu S."/>
            <person name="Grimwood J."/>
            <person name="Barry K."/>
            <person name="Goodstein D."/>
            <person name="Schmutz J."/>
            <person name="Leebens-Mack J."/>
            <person name="Osbourn A."/>
        </authorList>
    </citation>
    <scope>NUCLEOTIDE SEQUENCE [LARGE SCALE GENOMIC DNA]</scope>
    <source>
        <strain evidence="8">JIC</strain>
    </source>
</reference>
<organism evidence="8 9">
    <name type="scientific">Saponaria officinalis</name>
    <name type="common">Common soapwort</name>
    <name type="synonym">Lychnis saponaria</name>
    <dbReference type="NCBI Taxonomy" id="3572"/>
    <lineage>
        <taxon>Eukaryota</taxon>
        <taxon>Viridiplantae</taxon>
        <taxon>Streptophyta</taxon>
        <taxon>Embryophyta</taxon>
        <taxon>Tracheophyta</taxon>
        <taxon>Spermatophyta</taxon>
        <taxon>Magnoliopsida</taxon>
        <taxon>eudicotyledons</taxon>
        <taxon>Gunneridae</taxon>
        <taxon>Pentapetalae</taxon>
        <taxon>Caryophyllales</taxon>
        <taxon>Caryophyllaceae</taxon>
        <taxon>Caryophylleae</taxon>
        <taxon>Saponaria</taxon>
    </lineage>
</organism>
<feature type="region of interest" description="Disordered" evidence="5">
    <location>
        <begin position="1"/>
        <end position="26"/>
    </location>
</feature>